<evidence type="ECO:0000313" key="2">
    <source>
        <dbReference type="Proteomes" id="UP000033428"/>
    </source>
</evidence>
<keyword evidence="2" id="KW-1185">Reference proteome</keyword>
<proteinExistence type="predicted"/>
<name>A0A0F0CNL6_9BACT</name>
<dbReference type="InterPro" id="IPR020022">
    <property type="entry name" value="N-acetyl_sugar_amidoTrfase"/>
</dbReference>
<accession>A0A0F0CNL6</accession>
<evidence type="ECO:0000313" key="1">
    <source>
        <dbReference type="EMBL" id="KJJ84923.1"/>
    </source>
</evidence>
<dbReference type="Proteomes" id="UP000033428">
    <property type="component" value="Unassembled WGS sequence"/>
</dbReference>
<gene>
    <name evidence="1" type="ORF">OMAG_001153</name>
</gene>
<comment type="caution">
    <text evidence="1">The sequence shown here is derived from an EMBL/GenBank/DDBJ whole genome shotgun (WGS) entry which is preliminary data.</text>
</comment>
<protein>
    <submittedName>
        <fullName evidence="1">N-acetyl sugar amidotransferase</fullName>
    </submittedName>
</protein>
<dbReference type="EMBL" id="JYNY01000232">
    <property type="protein sequence ID" value="KJJ84923.1"/>
    <property type="molecule type" value="Genomic_DNA"/>
</dbReference>
<sequence>MPATRPRITFNEEGICNACQWAKEKRTIIDWDERWKVLQGICDKYRSKTGGFDVIVPVSGGKDSCYVAYKMKNELGMHPLLVNIVPPLMFEVGNKNLERLIAGGFDCVQVHPNPEVSRRIAAREFFGFGDPLLSWMISVRSVIFRTAIKFGIPFIMWGEEGEVEYGGLSQSKNNPIHDRNFELKILLSGNNPEKYLDEFSREELYFWLFPTQEEYEKAGIANMHFNYFDLWDQYRNYVLAKEKFGMEEKKGRNVGTYTNYAQTDTCLFDLHCYLMYLKFGFGRCTADACIDVRRGALDREQAVELIKKFDNAYPEPYIDKYLEYFQITREKFDEGLDKHANKNLFEKINGRWMPKFSVE</sequence>
<dbReference type="SUPFAM" id="SSF52402">
    <property type="entry name" value="Adenine nucleotide alpha hydrolases-like"/>
    <property type="match status" value="1"/>
</dbReference>
<dbReference type="GO" id="GO:0016740">
    <property type="term" value="F:transferase activity"/>
    <property type="evidence" value="ECO:0007669"/>
    <property type="project" value="UniProtKB-KW"/>
</dbReference>
<reference evidence="1 2" key="1">
    <citation type="submission" date="2015-02" db="EMBL/GenBank/DDBJ databases">
        <title>Single-cell genomics of uncultivated deep-branching MTB reveals a conserved set of magnetosome genes.</title>
        <authorList>
            <person name="Kolinko S."/>
            <person name="Richter M."/>
            <person name="Glockner F.O."/>
            <person name="Brachmann A."/>
            <person name="Schuler D."/>
        </authorList>
    </citation>
    <scope>NUCLEOTIDE SEQUENCE [LARGE SCALE GENOMIC DNA]</scope>
    <source>
        <strain evidence="1">SKK-01</strain>
    </source>
</reference>
<organism evidence="1 2">
    <name type="scientific">Candidatus Omnitrophus magneticus</name>
    <dbReference type="NCBI Taxonomy" id="1609969"/>
    <lineage>
        <taxon>Bacteria</taxon>
        <taxon>Pseudomonadati</taxon>
        <taxon>Candidatus Omnitrophota</taxon>
        <taxon>Candidatus Omnitrophus</taxon>
    </lineage>
</organism>
<dbReference type="AlphaFoldDB" id="A0A0F0CNL6"/>
<dbReference type="NCBIfam" id="TIGR03573">
    <property type="entry name" value="WbuX"/>
    <property type="match status" value="1"/>
</dbReference>
<keyword evidence="1" id="KW-0808">Transferase</keyword>